<evidence type="ECO:0000313" key="4">
    <source>
        <dbReference type="Proteomes" id="UP000295748"/>
    </source>
</evidence>
<accession>A0ABX5SWR1</accession>
<keyword evidence="4" id="KW-1185">Reference proteome</keyword>
<sequence>MEKTDGSGSVALELYSTSFCGACRRTRAVLDRVRQLLPEITVIEHDVAFEPHLAEARGIRSTPTVIVRGAGGAETMRADGVPTIDHVLVAVARAMDAASAGSHGALPASRDQNSGVHRSPR</sequence>
<gene>
    <name evidence="3" type="ORF">E4K62_07380</name>
</gene>
<dbReference type="InterPro" id="IPR036249">
    <property type="entry name" value="Thioredoxin-like_sf"/>
</dbReference>
<dbReference type="InterPro" id="IPR013766">
    <property type="entry name" value="Thioredoxin_domain"/>
</dbReference>
<evidence type="ECO:0000259" key="2">
    <source>
        <dbReference type="Pfam" id="PF00085"/>
    </source>
</evidence>
<proteinExistence type="predicted"/>
<protein>
    <submittedName>
        <fullName evidence="3">Thioredoxin</fullName>
    </submittedName>
</protein>
<feature type="region of interest" description="Disordered" evidence="1">
    <location>
        <begin position="100"/>
        <end position="121"/>
    </location>
</feature>
<dbReference type="SUPFAM" id="SSF52833">
    <property type="entry name" value="Thioredoxin-like"/>
    <property type="match status" value="1"/>
</dbReference>
<reference evidence="3 4" key="1">
    <citation type="submission" date="2019-03" db="EMBL/GenBank/DDBJ databases">
        <authorList>
            <person name="Dong K."/>
        </authorList>
    </citation>
    <scope>NUCLEOTIDE SEQUENCE [LARGE SCALE GENOMIC DNA]</scope>
    <source>
        <strain evidence="4">dk512</strain>
    </source>
</reference>
<dbReference type="EMBL" id="CP038266">
    <property type="protein sequence ID" value="QBR90648.1"/>
    <property type="molecule type" value="Genomic_DNA"/>
</dbReference>
<name>A0ABX5SWR1_9MICO</name>
<dbReference type="CDD" id="cd02947">
    <property type="entry name" value="TRX_family"/>
    <property type="match status" value="1"/>
</dbReference>
<dbReference type="Gene3D" id="3.40.30.10">
    <property type="entry name" value="Glutaredoxin"/>
    <property type="match status" value="1"/>
</dbReference>
<feature type="domain" description="Thioredoxin" evidence="2">
    <location>
        <begin position="15"/>
        <end position="78"/>
    </location>
</feature>
<dbReference type="Proteomes" id="UP000295748">
    <property type="component" value="Chromosome"/>
</dbReference>
<evidence type="ECO:0000313" key="3">
    <source>
        <dbReference type="EMBL" id="QBR90648.1"/>
    </source>
</evidence>
<evidence type="ECO:0000256" key="1">
    <source>
        <dbReference type="SAM" id="MobiDB-lite"/>
    </source>
</evidence>
<dbReference type="Pfam" id="PF00085">
    <property type="entry name" value="Thioredoxin"/>
    <property type="match status" value="1"/>
</dbReference>
<feature type="compositionally biased region" description="Polar residues" evidence="1">
    <location>
        <begin position="110"/>
        <end position="121"/>
    </location>
</feature>
<organism evidence="3 4">
    <name type="scientific">Microbacterium wangchenii</name>
    <dbReference type="NCBI Taxonomy" id="2541726"/>
    <lineage>
        <taxon>Bacteria</taxon>
        <taxon>Bacillati</taxon>
        <taxon>Actinomycetota</taxon>
        <taxon>Actinomycetes</taxon>
        <taxon>Micrococcales</taxon>
        <taxon>Microbacteriaceae</taxon>
        <taxon>Microbacterium</taxon>
    </lineage>
</organism>